<dbReference type="OrthoDB" id="9822074at2"/>
<proteinExistence type="predicted"/>
<feature type="signal peptide" evidence="1">
    <location>
        <begin position="1"/>
        <end position="24"/>
    </location>
</feature>
<keyword evidence="3" id="KW-1185">Reference proteome</keyword>
<comment type="caution">
    <text evidence="2">The sequence shown here is derived from an EMBL/GenBank/DDBJ whole genome shotgun (WGS) entry which is preliminary data.</text>
</comment>
<dbReference type="AlphaFoldDB" id="A0A4R4Q4W7"/>
<keyword evidence="1" id="KW-0732">Signal</keyword>
<organism evidence="2 3">
    <name type="scientific">Kribbella albertanoniae</name>
    <dbReference type="NCBI Taxonomy" id="1266829"/>
    <lineage>
        <taxon>Bacteria</taxon>
        <taxon>Bacillati</taxon>
        <taxon>Actinomycetota</taxon>
        <taxon>Actinomycetes</taxon>
        <taxon>Propionibacteriales</taxon>
        <taxon>Kribbellaceae</taxon>
        <taxon>Kribbella</taxon>
    </lineage>
</organism>
<evidence type="ECO:0000313" key="3">
    <source>
        <dbReference type="Proteomes" id="UP000295075"/>
    </source>
</evidence>
<sequence length="422" mass="44913">MRKTLATTAAVALLTAGLSGTAWAAPEAPTDVQVSWTEDGKVRVTWKDNGEANGLNIRYADQGVYAGKTTADAPNEILLSPSIFRDRSDARIGVWSDAADGGTSGWGNSPLFDSRQVAKPMLFQASSLSATSVRLRWNQDEVADDTPNDIMDKPDGEWLKATVTGPAAGQQTETLIPAGTHMAHVPVPAGVVTIKLSAGNEWGVAPARDYQTARVGTMRVSSTLPAMTSFPGFSFKGTLQMSEIPPSASENFDVQVRPNSSAPWQTIGSGVGAYKPGTAIAAYTGASGGREYRLWVAATEHMRDDVLLVTPPASTSAKFIRRNTAIYRAGFSPATAQVSATVKLIVNVEPHLAMKAALQKWDGKKWVYLRAVQLDSKGNASIPIRAAGRGTTTKYRIATPPLKVNGLPVEVSTSKPFTLTVR</sequence>
<dbReference type="RefSeq" id="WP_132406683.1">
    <property type="nucleotide sequence ID" value="NZ_SMKA01000050.1"/>
</dbReference>
<reference evidence="2 3" key="1">
    <citation type="submission" date="2019-03" db="EMBL/GenBank/DDBJ databases">
        <title>Draft genome sequences of novel Actinobacteria.</title>
        <authorList>
            <person name="Sahin N."/>
            <person name="Ay H."/>
            <person name="Saygin H."/>
        </authorList>
    </citation>
    <scope>NUCLEOTIDE SEQUENCE [LARGE SCALE GENOMIC DNA]</scope>
    <source>
        <strain evidence="2 3">JCM 30547</strain>
    </source>
</reference>
<accession>A0A4R4Q4W7</accession>
<evidence type="ECO:0000256" key="1">
    <source>
        <dbReference type="SAM" id="SignalP"/>
    </source>
</evidence>
<feature type="chain" id="PRO_5020626375" description="Fibronectin type III domain-containing protein" evidence="1">
    <location>
        <begin position="25"/>
        <end position="422"/>
    </location>
</feature>
<name>A0A4R4Q4W7_9ACTN</name>
<evidence type="ECO:0000313" key="2">
    <source>
        <dbReference type="EMBL" id="TDC30124.1"/>
    </source>
</evidence>
<dbReference type="EMBL" id="SMKA01000050">
    <property type="protein sequence ID" value="TDC30124.1"/>
    <property type="molecule type" value="Genomic_DNA"/>
</dbReference>
<dbReference type="Proteomes" id="UP000295075">
    <property type="component" value="Unassembled WGS sequence"/>
</dbReference>
<evidence type="ECO:0008006" key="4">
    <source>
        <dbReference type="Google" id="ProtNLM"/>
    </source>
</evidence>
<gene>
    <name evidence="2" type="ORF">E1261_14165</name>
</gene>
<protein>
    <recommendedName>
        <fullName evidence="4">Fibronectin type III domain-containing protein</fullName>
    </recommendedName>
</protein>